<reference evidence="1" key="1">
    <citation type="submission" date="2020-03" db="EMBL/GenBank/DDBJ databases">
        <authorList>
            <person name="Weist P."/>
        </authorList>
    </citation>
    <scope>NUCLEOTIDE SEQUENCE</scope>
</reference>
<keyword evidence="2" id="KW-1185">Reference proteome</keyword>
<protein>
    <submittedName>
        <fullName evidence="1">Uncharacterized protein</fullName>
    </submittedName>
</protein>
<proteinExistence type="predicted"/>
<accession>A0A9N7U9L1</accession>
<dbReference type="Proteomes" id="UP001153269">
    <property type="component" value="Unassembled WGS sequence"/>
</dbReference>
<gene>
    <name evidence="1" type="ORF">PLEPLA_LOCUS14818</name>
</gene>
<comment type="caution">
    <text evidence="1">The sequence shown here is derived from an EMBL/GenBank/DDBJ whole genome shotgun (WGS) entry which is preliminary data.</text>
</comment>
<sequence>MAPFLAHVPSSTGFWEIEAVCCHQTGGLSSETTTTTTTTTTVDPHEEEALQRVAAADLGERKWKRCQLDVGVQTDGRQASGQLAFTAFHKPFTATSSPPYPHSVTLRTGSL</sequence>
<dbReference type="AlphaFoldDB" id="A0A9N7U9L1"/>
<evidence type="ECO:0000313" key="2">
    <source>
        <dbReference type="Proteomes" id="UP001153269"/>
    </source>
</evidence>
<evidence type="ECO:0000313" key="1">
    <source>
        <dbReference type="EMBL" id="CAB1426880.1"/>
    </source>
</evidence>
<organism evidence="1 2">
    <name type="scientific">Pleuronectes platessa</name>
    <name type="common">European plaice</name>
    <dbReference type="NCBI Taxonomy" id="8262"/>
    <lineage>
        <taxon>Eukaryota</taxon>
        <taxon>Metazoa</taxon>
        <taxon>Chordata</taxon>
        <taxon>Craniata</taxon>
        <taxon>Vertebrata</taxon>
        <taxon>Euteleostomi</taxon>
        <taxon>Actinopterygii</taxon>
        <taxon>Neopterygii</taxon>
        <taxon>Teleostei</taxon>
        <taxon>Neoteleostei</taxon>
        <taxon>Acanthomorphata</taxon>
        <taxon>Carangaria</taxon>
        <taxon>Pleuronectiformes</taxon>
        <taxon>Pleuronectoidei</taxon>
        <taxon>Pleuronectidae</taxon>
        <taxon>Pleuronectes</taxon>
    </lineage>
</organism>
<dbReference type="EMBL" id="CADEAL010000924">
    <property type="protein sequence ID" value="CAB1426880.1"/>
    <property type="molecule type" value="Genomic_DNA"/>
</dbReference>
<name>A0A9N7U9L1_PLEPL</name>